<dbReference type="Proteomes" id="UP000518752">
    <property type="component" value="Unassembled WGS sequence"/>
</dbReference>
<evidence type="ECO:0008006" key="4">
    <source>
        <dbReference type="Google" id="ProtNLM"/>
    </source>
</evidence>
<accession>A0A8H5H509</accession>
<evidence type="ECO:0000256" key="1">
    <source>
        <dbReference type="SAM" id="MobiDB-lite"/>
    </source>
</evidence>
<keyword evidence="3" id="KW-1185">Reference proteome</keyword>
<organism evidence="2 3">
    <name type="scientific">Collybiopsis confluens</name>
    <dbReference type="NCBI Taxonomy" id="2823264"/>
    <lineage>
        <taxon>Eukaryota</taxon>
        <taxon>Fungi</taxon>
        <taxon>Dikarya</taxon>
        <taxon>Basidiomycota</taxon>
        <taxon>Agaricomycotina</taxon>
        <taxon>Agaricomycetes</taxon>
        <taxon>Agaricomycetidae</taxon>
        <taxon>Agaricales</taxon>
        <taxon>Marasmiineae</taxon>
        <taxon>Omphalotaceae</taxon>
        <taxon>Collybiopsis</taxon>
    </lineage>
</organism>
<protein>
    <recommendedName>
        <fullName evidence="4">Metallo-beta-lactamase domain-containing protein</fullName>
    </recommendedName>
</protein>
<dbReference type="AlphaFoldDB" id="A0A8H5H509"/>
<proteinExistence type="predicted"/>
<evidence type="ECO:0000313" key="3">
    <source>
        <dbReference type="Proteomes" id="UP000518752"/>
    </source>
</evidence>
<dbReference type="InterPro" id="IPR036866">
    <property type="entry name" value="RibonucZ/Hydroxyglut_hydro"/>
</dbReference>
<dbReference type="EMBL" id="JAACJN010000087">
    <property type="protein sequence ID" value="KAF5376843.1"/>
    <property type="molecule type" value="Genomic_DNA"/>
</dbReference>
<sequence length="813" mass="92045">MNPNDFALIPVFAGFGDTLLVRTPAPNQEFWLIDGGPVTISPQINVHTVPEQPYFQYLRAALRRYCTDPQDNRRITGLSGIVVTHTDGDHVQGIMRLVMDWLYDPNINVFDPNRPLIFDGPIILTEMFLHRSRYNDKQRPNDLELTTELVNRNFSVLDYDDCLHRQRNNVPPVVIIPDHHMTNTSEAQVCVMIRAQGRWQNLQNLPAAGNQLPASFLNTNFDINVANMRDTTFSVDTSLRNRLSIYTTFANPGNGDLDLFTTGDGISQKIVSRLPVNGSINIFKVPHHGSKKNNRFDVPLADILDDDKHGDLYFVATMLTKRYLKAESQVGRDAQTDKAAKEIERSVKELFLKDWQDRCEAEELAVDEDRFNQLLSLLEVATCQYWENRKSCIKFSSLMVSVPMYLFDRAPGTKLLIRAIWTRIQEELDRISLDVLPLDPLTKPSAADVTFTPLMPRPTMFKTFVEVGAPASIWIGMQPEPLWTRKTFWETMFERNEVARLRTAKKIQEFYSNFSAINYVISANGKHHHPNAETIAGIISSVLRRNDNVERRIIVTTGSALKMDDIALLVKRLIAPPNLNIILQQPSQWRNRIKIYSFYQDFLAEVPIDDGLLGGCQEIEFDPQNGDLETQLHYLKNVFDELVPYNIPRARASWNTKYHISLLDDQGRTMSYLDLDAQGQLIHQPPNPLGPRAVFALQVMDIPQEVDIDHLDHVFAYRMEKQPPANPNPGPGPAPQPEPMTTPVSLAAWFSRTGPGESCTVYEPNVQNGPKGGKLVKPPVVNGVVVVPQNAVFNANPALMDVAHVLFSRVNNL</sequence>
<evidence type="ECO:0000313" key="2">
    <source>
        <dbReference type="EMBL" id="KAF5376843.1"/>
    </source>
</evidence>
<gene>
    <name evidence="2" type="ORF">D9757_008914</name>
</gene>
<dbReference type="Gene3D" id="3.60.15.10">
    <property type="entry name" value="Ribonuclease Z/Hydroxyacylglutathione hydrolase-like"/>
    <property type="match status" value="1"/>
</dbReference>
<feature type="compositionally biased region" description="Pro residues" evidence="1">
    <location>
        <begin position="724"/>
        <end position="740"/>
    </location>
</feature>
<name>A0A8H5H509_9AGAR</name>
<reference evidence="2 3" key="1">
    <citation type="journal article" date="2020" name="ISME J.">
        <title>Uncovering the hidden diversity of litter-decomposition mechanisms in mushroom-forming fungi.</title>
        <authorList>
            <person name="Floudas D."/>
            <person name="Bentzer J."/>
            <person name="Ahren D."/>
            <person name="Johansson T."/>
            <person name="Persson P."/>
            <person name="Tunlid A."/>
        </authorList>
    </citation>
    <scope>NUCLEOTIDE SEQUENCE [LARGE SCALE GENOMIC DNA]</scope>
    <source>
        <strain evidence="2 3">CBS 406.79</strain>
    </source>
</reference>
<comment type="caution">
    <text evidence="2">The sequence shown here is derived from an EMBL/GenBank/DDBJ whole genome shotgun (WGS) entry which is preliminary data.</text>
</comment>
<dbReference type="OrthoDB" id="3246270at2759"/>
<feature type="region of interest" description="Disordered" evidence="1">
    <location>
        <begin position="720"/>
        <end position="742"/>
    </location>
</feature>
<dbReference type="SUPFAM" id="SSF56281">
    <property type="entry name" value="Metallo-hydrolase/oxidoreductase"/>
    <property type="match status" value="2"/>
</dbReference>